<dbReference type="PROSITE" id="PS50217">
    <property type="entry name" value="BZIP"/>
    <property type="match status" value="1"/>
</dbReference>
<dbReference type="GeneID" id="104601569"/>
<dbReference type="RefSeq" id="XP_010263250.1">
    <property type="nucleotide sequence ID" value="XM_010264948.2"/>
</dbReference>
<dbReference type="GO" id="GO:0003700">
    <property type="term" value="F:DNA-binding transcription factor activity"/>
    <property type="evidence" value="ECO:0007669"/>
    <property type="project" value="InterPro"/>
</dbReference>
<dbReference type="InterPro" id="IPR004827">
    <property type="entry name" value="bZIP"/>
</dbReference>
<dbReference type="PROSITE" id="PS00036">
    <property type="entry name" value="BZIP_BASIC"/>
    <property type="match status" value="1"/>
</dbReference>
<dbReference type="CDD" id="cd14702">
    <property type="entry name" value="bZIP_plant_GBF1"/>
    <property type="match status" value="1"/>
</dbReference>
<reference evidence="10" key="1">
    <citation type="submission" date="2025-08" db="UniProtKB">
        <authorList>
            <consortium name="RefSeq"/>
        </authorList>
    </citation>
    <scope>IDENTIFICATION</scope>
</reference>
<evidence type="ECO:0000313" key="9">
    <source>
        <dbReference type="Proteomes" id="UP000189703"/>
    </source>
</evidence>
<dbReference type="OrthoDB" id="1299653at2759"/>
<dbReference type="FunCoup" id="A0A1U8ACS9">
    <property type="interactions" value="36"/>
</dbReference>
<proteinExistence type="predicted"/>
<dbReference type="PANTHER" id="PTHR47693:SF1">
    <property type="entry name" value="BZIP TRANSCRIPTION FACTOR RISBZ3"/>
    <property type="match status" value="1"/>
</dbReference>
<sequence length="392" mass="42675">MAIEHTMDQQTFGGLVFCDTTRPQNLNYSSVFGGNMKRSASELKLEELLGRIMAPETGENENWSNIQRARKSGETDGFSGAQVQDNSFNDVYATAGDLGFGSRDRDTVNDLISYGGLTESGFRAQNLTPKHSNISATMDSQSSVCGGPASSLTFGYTGTASAGSPASANQPKSVDTQGRGAASGSSQEQSDEDDIEIEAGSCEQSNSITDSKRLRRIVSNRLSARRSREKKQAHLAQLELQVDQLRGQNATLYKKFNDASQQFKEAATDNRVLKSDIEALRLKVRLAEDIVTRGSLTCSLNYLLQSHSNSPQLLNTNQLFRASEVLASMDNQGQDTAYGEIAALGSGNGDTDGSIKNRLNWNQPPCQRMTSLEHLQSKIDSDHLSCMAEFWP</sequence>
<dbReference type="GO" id="GO:0003677">
    <property type="term" value="F:DNA binding"/>
    <property type="evidence" value="ECO:0007669"/>
    <property type="project" value="UniProtKB-KW"/>
</dbReference>
<gene>
    <name evidence="10" type="primary">LOC104601569</name>
</gene>
<evidence type="ECO:0000256" key="7">
    <source>
        <dbReference type="SAM" id="MobiDB-lite"/>
    </source>
</evidence>
<dbReference type="PANTHER" id="PTHR47693">
    <property type="entry name" value="BZIP TRANSCRIPTION FACTOR RISBZ3-RELATED"/>
    <property type="match status" value="1"/>
</dbReference>
<organism evidence="9 10">
    <name type="scientific">Nelumbo nucifera</name>
    <name type="common">Sacred lotus</name>
    <dbReference type="NCBI Taxonomy" id="4432"/>
    <lineage>
        <taxon>Eukaryota</taxon>
        <taxon>Viridiplantae</taxon>
        <taxon>Streptophyta</taxon>
        <taxon>Embryophyta</taxon>
        <taxon>Tracheophyta</taxon>
        <taxon>Spermatophyta</taxon>
        <taxon>Magnoliopsida</taxon>
        <taxon>Proteales</taxon>
        <taxon>Nelumbonaceae</taxon>
        <taxon>Nelumbo</taxon>
    </lineage>
</organism>
<dbReference type="AlphaFoldDB" id="A0A1U8ACS9"/>
<keyword evidence="4" id="KW-0804">Transcription</keyword>
<name>A0A1U8ACS9_NELNU</name>
<dbReference type="GO" id="GO:0005634">
    <property type="term" value="C:nucleus"/>
    <property type="evidence" value="ECO:0007669"/>
    <property type="project" value="UniProtKB-SubCell"/>
</dbReference>
<evidence type="ECO:0000256" key="2">
    <source>
        <dbReference type="ARBA" id="ARBA00023015"/>
    </source>
</evidence>
<keyword evidence="5" id="KW-0539">Nucleus</keyword>
<accession>A0A1U8ACS9</accession>
<dbReference type="Pfam" id="PF00170">
    <property type="entry name" value="bZIP_1"/>
    <property type="match status" value="1"/>
</dbReference>
<feature type="domain" description="BZIP" evidence="8">
    <location>
        <begin position="210"/>
        <end position="273"/>
    </location>
</feature>
<dbReference type="Gene3D" id="1.20.5.170">
    <property type="match status" value="1"/>
</dbReference>
<keyword evidence="9" id="KW-1185">Reference proteome</keyword>
<keyword evidence="3" id="KW-0238">DNA-binding</keyword>
<dbReference type="FunFam" id="1.20.5.170:FF:000020">
    <property type="entry name" value="BZIP transcription factor"/>
    <property type="match status" value="1"/>
</dbReference>
<dbReference type="SUPFAM" id="SSF57959">
    <property type="entry name" value="Leucine zipper domain"/>
    <property type="match status" value="1"/>
</dbReference>
<evidence type="ECO:0000259" key="8">
    <source>
        <dbReference type="PROSITE" id="PS50217"/>
    </source>
</evidence>
<dbReference type="STRING" id="4432.A0A1U8ACS9"/>
<evidence type="ECO:0000256" key="6">
    <source>
        <dbReference type="SAM" id="Coils"/>
    </source>
</evidence>
<evidence type="ECO:0000256" key="3">
    <source>
        <dbReference type="ARBA" id="ARBA00023125"/>
    </source>
</evidence>
<protein>
    <submittedName>
        <fullName evidence="10">Basic leucine zipper 63-like isoform X1</fullName>
    </submittedName>
</protein>
<dbReference type="Proteomes" id="UP000189703">
    <property type="component" value="Unplaced"/>
</dbReference>
<feature type="coiled-coil region" evidence="6">
    <location>
        <begin position="228"/>
        <end position="255"/>
    </location>
</feature>
<keyword evidence="6" id="KW-0175">Coiled coil</keyword>
<feature type="region of interest" description="Disordered" evidence="7">
    <location>
        <begin position="160"/>
        <end position="208"/>
    </location>
</feature>
<dbReference type="eggNOG" id="ENOG502QV87">
    <property type="taxonomic scope" value="Eukaryota"/>
</dbReference>
<dbReference type="OMA" id="NIWQLES"/>
<dbReference type="KEGG" id="nnu:104601569"/>
<dbReference type="SMART" id="SM00338">
    <property type="entry name" value="BRLZ"/>
    <property type="match status" value="1"/>
</dbReference>
<dbReference type="InterPro" id="IPR044168">
    <property type="entry name" value="RISBZ3/4/5"/>
</dbReference>
<evidence type="ECO:0000313" key="10">
    <source>
        <dbReference type="RefSeq" id="XP_010263250.1"/>
    </source>
</evidence>
<evidence type="ECO:0000256" key="5">
    <source>
        <dbReference type="ARBA" id="ARBA00023242"/>
    </source>
</evidence>
<dbReference type="InterPro" id="IPR045314">
    <property type="entry name" value="bZIP_plant_GBF1"/>
</dbReference>
<dbReference type="InParanoid" id="A0A1U8ACS9"/>
<dbReference type="InterPro" id="IPR046347">
    <property type="entry name" value="bZIP_sf"/>
</dbReference>
<feature type="compositionally biased region" description="Low complexity" evidence="7">
    <location>
        <begin position="177"/>
        <end position="188"/>
    </location>
</feature>
<keyword evidence="2" id="KW-0805">Transcription regulation</keyword>
<evidence type="ECO:0000256" key="1">
    <source>
        <dbReference type="ARBA" id="ARBA00004123"/>
    </source>
</evidence>
<evidence type="ECO:0000256" key="4">
    <source>
        <dbReference type="ARBA" id="ARBA00023163"/>
    </source>
</evidence>
<comment type="subcellular location">
    <subcellularLocation>
        <location evidence="1">Nucleus</location>
    </subcellularLocation>
</comment>